<protein>
    <submittedName>
        <fullName evidence="2">(salmon louse) hypothetical protein</fullName>
    </submittedName>
</protein>
<dbReference type="AlphaFoldDB" id="A0A7R8CWP4"/>
<evidence type="ECO:0000313" key="2">
    <source>
        <dbReference type="EMBL" id="CAF2923113.1"/>
    </source>
</evidence>
<proteinExistence type="predicted"/>
<evidence type="ECO:0000313" key="3">
    <source>
        <dbReference type="Proteomes" id="UP000675881"/>
    </source>
</evidence>
<evidence type="ECO:0000256" key="1">
    <source>
        <dbReference type="SAM" id="MobiDB-lite"/>
    </source>
</evidence>
<dbReference type="GO" id="GO:0005615">
    <property type="term" value="C:extracellular space"/>
    <property type="evidence" value="ECO:0007669"/>
    <property type="project" value="TreeGrafter"/>
</dbReference>
<reference evidence="2" key="1">
    <citation type="submission" date="2021-02" db="EMBL/GenBank/DDBJ databases">
        <authorList>
            <person name="Bekaert M."/>
        </authorList>
    </citation>
    <scope>NUCLEOTIDE SEQUENCE</scope>
    <source>
        <strain evidence="2">IoA-00</strain>
    </source>
</reference>
<dbReference type="PANTHER" id="PTHR39075:SF1">
    <property type="entry name" value="FI19908P1"/>
    <property type="match status" value="1"/>
</dbReference>
<name>A0A7R8CWP4_LEPSM</name>
<dbReference type="Proteomes" id="UP000675881">
    <property type="component" value="Chromosome 4"/>
</dbReference>
<feature type="compositionally biased region" description="Basic residues" evidence="1">
    <location>
        <begin position="1"/>
        <end position="11"/>
    </location>
</feature>
<feature type="region of interest" description="Disordered" evidence="1">
    <location>
        <begin position="1"/>
        <end position="41"/>
    </location>
</feature>
<dbReference type="OrthoDB" id="6287170at2759"/>
<feature type="compositionally biased region" description="Low complexity" evidence="1">
    <location>
        <begin position="163"/>
        <end position="172"/>
    </location>
</feature>
<dbReference type="EMBL" id="HG994583">
    <property type="protein sequence ID" value="CAF2923113.1"/>
    <property type="molecule type" value="Genomic_DNA"/>
</dbReference>
<accession>A0A7R8CWP4</accession>
<organism evidence="2 3">
    <name type="scientific">Lepeophtheirus salmonis</name>
    <name type="common">Salmon louse</name>
    <name type="synonym">Caligus salmonis</name>
    <dbReference type="NCBI Taxonomy" id="72036"/>
    <lineage>
        <taxon>Eukaryota</taxon>
        <taxon>Metazoa</taxon>
        <taxon>Ecdysozoa</taxon>
        <taxon>Arthropoda</taxon>
        <taxon>Crustacea</taxon>
        <taxon>Multicrustacea</taxon>
        <taxon>Hexanauplia</taxon>
        <taxon>Copepoda</taxon>
        <taxon>Siphonostomatoida</taxon>
        <taxon>Caligidae</taxon>
        <taxon>Lepeophtheirus</taxon>
    </lineage>
</organism>
<dbReference type="PANTHER" id="PTHR39075">
    <property type="entry name" value="FI19908P1"/>
    <property type="match status" value="1"/>
</dbReference>
<keyword evidence="3" id="KW-1185">Reference proteome</keyword>
<feature type="region of interest" description="Disordered" evidence="1">
    <location>
        <begin position="129"/>
        <end position="172"/>
    </location>
</feature>
<gene>
    <name evidence="2" type="ORF">LSAA_8281</name>
</gene>
<feature type="compositionally biased region" description="Low complexity" evidence="1">
    <location>
        <begin position="21"/>
        <end position="31"/>
    </location>
</feature>
<sequence length="427" mass="46543">MMNGKSSKRKRLNSERKRSVNSSSSSFNNNNGEVRRSSFDGGYNPALENTVIVASEPFPIVHQTSQFSYPPQNFPHIGMNSSGRSYGSHYSSDYTSSSSYGNSFILSSTPNAAFPCNFPYLTDRSGSYSGCSSSYDTPPPPPPPPAPTVPMPRNDFSSPPPSQAQASPNTSSSAIKAVVEKNGYVSFMLGQEILVDIAPNQAIRMTNKKQGVTLALSGCGTQMSLVHPQGRVLQYNSRIEMQGEDVISVKNAKMWPKGVSFTANNCALVYLVDKAGVRSTSDTFFDLTSNNTSDSMFLMSCSLSATNLAQAIYQSIENLREAEFWRTADGLNCWGINGVLIRQTSDGLTTVERQHGAEKFVLKTSPNNGKARLESSFLYVTASLGEEAHIFIKSEDRRLHYNGNSFQIRNGGHAAAGFNESGSLRIW</sequence>
<feature type="compositionally biased region" description="Pro residues" evidence="1">
    <location>
        <begin position="137"/>
        <end position="150"/>
    </location>
</feature>